<protein>
    <submittedName>
        <fullName evidence="1">Uncharacterized protein</fullName>
    </submittedName>
</protein>
<dbReference type="EMBL" id="JAHRIQ010082042">
    <property type="protein sequence ID" value="MEQ2247727.1"/>
    <property type="molecule type" value="Genomic_DNA"/>
</dbReference>
<dbReference type="Proteomes" id="UP001482620">
    <property type="component" value="Unassembled WGS sequence"/>
</dbReference>
<proteinExistence type="predicted"/>
<accession>A0ABV0UR86</accession>
<keyword evidence="2" id="KW-1185">Reference proteome</keyword>
<comment type="caution">
    <text evidence="1">The sequence shown here is derived from an EMBL/GenBank/DDBJ whole genome shotgun (WGS) entry which is preliminary data.</text>
</comment>
<evidence type="ECO:0000313" key="2">
    <source>
        <dbReference type="Proteomes" id="UP001482620"/>
    </source>
</evidence>
<reference evidence="1 2" key="1">
    <citation type="submission" date="2021-06" db="EMBL/GenBank/DDBJ databases">
        <authorList>
            <person name="Palmer J.M."/>
        </authorList>
    </citation>
    <scope>NUCLEOTIDE SEQUENCE [LARGE SCALE GENOMIC DNA]</scope>
    <source>
        <strain evidence="2">if_2019</strain>
        <tissue evidence="1">Muscle</tissue>
    </source>
</reference>
<name>A0ABV0UR86_9TELE</name>
<evidence type="ECO:0000313" key="1">
    <source>
        <dbReference type="EMBL" id="MEQ2247727.1"/>
    </source>
</evidence>
<organism evidence="1 2">
    <name type="scientific">Ilyodon furcidens</name>
    <name type="common">goldbreast splitfin</name>
    <dbReference type="NCBI Taxonomy" id="33524"/>
    <lineage>
        <taxon>Eukaryota</taxon>
        <taxon>Metazoa</taxon>
        <taxon>Chordata</taxon>
        <taxon>Craniata</taxon>
        <taxon>Vertebrata</taxon>
        <taxon>Euteleostomi</taxon>
        <taxon>Actinopterygii</taxon>
        <taxon>Neopterygii</taxon>
        <taxon>Teleostei</taxon>
        <taxon>Neoteleostei</taxon>
        <taxon>Acanthomorphata</taxon>
        <taxon>Ovalentaria</taxon>
        <taxon>Atherinomorphae</taxon>
        <taxon>Cyprinodontiformes</taxon>
        <taxon>Goodeidae</taxon>
        <taxon>Ilyodon</taxon>
    </lineage>
</organism>
<gene>
    <name evidence="1" type="ORF">ILYODFUR_012173</name>
</gene>
<sequence length="115" mass="12836">MELEGEVNLILPFHYSPTCSDSKMSWTPFQNPHLFGWEQGTGARVCFKGNAEERAFCSSTPALDSLYLPAAVSLRCPDPTQYPSAPISVIYRGQNGSRLTCLPRRLRILPHLVLL</sequence>